<sequence length="303" mass="32338">MSQRLINYLVFLLLSLTWGSSFILMKIGLKSYSSTQVASIRLIAAGITLLPFFIIYIKKTPTAKIPIIILSGLLGNGFPAFLFCLAETRIDSSLAGILNSLTPLFALITGILIFHAPLVKQQLWGICIGLVGVVGLFAVKGISSNNDWHYGLLVVAATICYGLNISLVHHYLKGFSSLQLGSISLFFMAIFSIPVLASSDIVERFQEAPNAWSSLGASALLGIMGTGVASVLFYQLIQRAGGMMASMVTYALPVVAIGWGALAGEIVSPGQILCMLIILAGVYLANRSKMKQSQVTAKTTKAA</sequence>
<evidence type="ECO:0000313" key="8">
    <source>
        <dbReference type="EMBL" id="ATL46920.1"/>
    </source>
</evidence>
<dbReference type="OrthoDB" id="1117213at2"/>
<keyword evidence="4 6" id="KW-1133">Transmembrane helix</keyword>
<dbReference type="EMBL" id="CP023777">
    <property type="protein sequence ID" value="ATL46920.1"/>
    <property type="molecule type" value="Genomic_DNA"/>
</dbReference>
<keyword evidence="3 6" id="KW-0812">Transmembrane</keyword>
<evidence type="ECO:0000256" key="5">
    <source>
        <dbReference type="ARBA" id="ARBA00023136"/>
    </source>
</evidence>
<feature type="transmembrane region" description="Helical" evidence="6">
    <location>
        <begin position="151"/>
        <end position="172"/>
    </location>
</feature>
<feature type="domain" description="EamA" evidence="7">
    <location>
        <begin position="8"/>
        <end position="137"/>
    </location>
</feature>
<evidence type="ECO:0000313" key="9">
    <source>
        <dbReference type="Proteomes" id="UP000220133"/>
    </source>
</evidence>
<feature type="transmembrane region" description="Helical" evidence="6">
    <location>
        <begin position="218"/>
        <end position="237"/>
    </location>
</feature>
<accession>A0A291QSH2</accession>
<keyword evidence="5 6" id="KW-0472">Membrane</keyword>
<dbReference type="Pfam" id="PF00892">
    <property type="entry name" value="EamA"/>
    <property type="match status" value="2"/>
</dbReference>
<dbReference type="KEGG" id="cbae:COR50_06845"/>
<dbReference type="RefSeq" id="WP_098193306.1">
    <property type="nucleotide sequence ID" value="NZ_CP023777.1"/>
</dbReference>
<dbReference type="Proteomes" id="UP000220133">
    <property type="component" value="Chromosome"/>
</dbReference>
<feature type="transmembrane region" description="Helical" evidence="6">
    <location>
        <begin position="37"/>
        <end position="57"/>
    </location>
</feature>
<feature type="transmembrane region" description="Helical" evidence="6">
    <location>
        <begin position="63"/>
        <end position="85"/>
    </location>
</feature>
<dbReference type="PANTHER" id="PTHR32322:SF2">
    <property type="entry name" value="EAMA DOMAIN-CONTAINING PROTEIN"/>
    <property type="match status" value="1"/>
</dbReference>
<feature type="transmembrane region" description="Helical" evidence="6">
    <location>
        <begin position="6"/>
        <end position="25"/>
    </location>
</feature>
<dbReference type="AlphaFoldDB" id="A0A291QSH2"/>
<evidence type="ECO:0000256" key="3">
    <source>
        <dbReference type="ARBA" id="ARBA00022692"/>
    </source>
</evidence>
<reference evidence="8 9" key="1">
    <citation type="submission" date="2017-10" db="EMBL/GenBank/DDBJ databases">
        <title>Paenichitinophaga pekingensis gen. nov., sp. nov., isolated from activated sludge.</title>
        <authorList>
            <person name="Jin D."/>
            <person name="Kong X."/>
            <person name="Deng Y."/>
            <person name="Bai Z."/>
        </authorList>
    </citation>
    <scope>NUCLEOTIDE SEQUENCE [LARGE SCALE GENOMIC DNA]</scope>
    <source>
        <strain evidence="8 9">13</strain>
    </source>
</reference>
<dbReference type="InterPro" id="IPR000620">
    <property type="entry name" value="EamA_dom"/>
</dbReference>
<feature type="domain" description="EamA" evidence="7">
    <location>
        <begin position="152"/>
        <end position="286"/>
    </location>
</feature>
<feature type="transmembrane region" description="Helical" evidence="6">
    <location>
        <begin position="257"/>
        <end position="284"/>
    </location>
</feature>
<protein>
    <recommendedName>
        <fullName evidence="7">EamA domain-containing protein</fullName>
    </recommendedName>
</protein>
<evidence type="ECO:0000256" key="4">
    <source>
        <dbReference type="ARBA" id="ARBA00022989"/>
    </source>
</evidence>
<organism evidence="8 9">
    <name type="scientific">Chitinophaga caeni</name>
    <dbReference type="NCBI Taxonomy" id="2029983"/>
    <lineage>
        <taxon>Bacteria</taxon>
        <taxon>Pseudomonadati</taxon>
        <taxon>Bacteroidota</taxon>
        <taxon>Chitinophagia</taxon>
        <taxon>Chitinophagales</taxon>
        <taxon>Chitinophagaceae</taxon>
        <taxon>Chitinophaga</taxon>
    </lineage>
</organism>
<evidence type="ECO:0000256" key="1">
    <source>
        <dbReference type="ARBA" id="ARBA00004141"/>
    </source>
</evidence>
<dbReference type="InterPro" id="IPR037185">
    <property type="entry name" value="EmrE-like"/>
</dbReference>
<name>A0A291QSH2_9BACT</name>
<evidence type="ECO:0000256" key="6">
    <source>
        <dbReference type="SAM" id="Phobius"/>
    </source>
</evidence>
<comment type="similarity">
    <text evidence="2">Belongs to the EamA transporter family.</text>
</comment>
<proteinExistence type="inferred from homology"/>
<dbReference type="PANTHER" id="PTHR32322">
    <property type="entry name" value="INNER MEMBRANE TRANSPORTER"/>
    <property type="match status" value="1"/>
</dbReference>
<keyword evidence="9" id="KW-1185">Reference proteome</keyword>
<feature type="transmembrane region" description="Helical" evidence="6">
    <location>
        <begin position="178"/>
        <end position="197"/>
    </location>
</feature>
<feature type="transmembrane region" description="Helical" evidence="6">
    <location>
        <begin position="122"/>
        <end position="139"/>
    </location>
</feature>
<gene>
    <name evidence="8" type="ORF">COR50_06845</name>
</gene>
<feature type="transmembrane region" description="Helical" evidence="6">
    <location>
        <begin position="97"/>
        <end position="116"/>
    </location>
</feature>
<dbReference type="InterPro" id="IPR050638">
    <property type="entry name" value="AA-Vitamin_Transporters"/>
</dbReference>
<dbReference type="SUPFAM" id="SSF103481">
    <property type="entry name" value="Multidrug resistance efflux transporter EmrE"/>
    <property type="match status" value="2"/>
</dbReference>
<evidence type="ECO:0000259" key="7">
    <source>
        <dbReference type="Pfam" id="PF00892"/>
    </source>
</evidence>
<evidence type="ECO:0000256" key="2">
    <source>
        <dbReference type="ARBA" id="ARBA00007362"/>
    </source>
</evidence>
<comment type="subcellular location">
    <subcellularLocation>
        <location evidence="1">Membrane</location>
        <topology evidence="1">Multi-pass membrane protein</topology>
    </subcellularLocation>
</comment>
<dbReference type="GO" id="GO:0016020">
    <property type="term" value="C:membrane"/>
    <property type="evidence" value="ECO:0007669"/>
    <property type="project" value="UniProtKB-SubCell"/>
</dbReference>